<reference evidence="6" key="1">
    <citation type="submission" date="2015-04" db="UniProtKB">
        <authorList>
            <consortium name="EnsemblPlants"/>
        </authorList>
    </citation>
    <scope>IDENTIFICATION</scope>
</reference>
<reference evidence="6" key="2">
    <citation type="submission" date="2018-05" db="EMBL/GenBank/DDBJ databases">
        <title>OpunRS2 (Oryza punctata Reference Sequence Version 2).</title>
        <authorList>
            <person name="Zhang J."/>
            <person name="Kudrna D."/>
            <person name="Lee S."/>
            <person name="Talag J."/>
            <person name="Welchert J."/>
            <person name="Wing R.A."/>
        </authorList>
    </citation>
    <scope>NUCLEOTIDE SEQUENCE [LARGE SCALE GENOMIC DNA]</scope>
</reference>
<dbReference type="GO" id="GO:0000139">
    <property type="term" value="C:Golgi membrane"/>
    <property type="evidence" value="ECO:0007669"/>
    <property type="project" value="UniProtKB-SubCell"/>
</dbReference>
<dbReference type="PANTHER" id="PTHR31444">
    <property type="entry name" value="OS11G0490100 PROTEIN"/>
    <property type="match status" value="1"/>
</dbReference>
<dbReference type="Gramene" id="OPUNC11G07780.1">
    <property type="protein sequence ID" value="OPUNC11G07780.1"/>
    <property type="gene ID" value="OPUNC11G07780"/>
</dbReference>
<protein>
    <submittedName>
        <fullName evidence="6">Uncharacterized protein</fullName>
    </submittedName>
</protein>
<evidence type="ECO:0000256" key="4">
    <source>
        <dbReference type="ARBA" id="ARBA00023136"/>
    </source>
</evidence>
<comment type="subcellular location">
    <subcellularLocation>
        <location evidence="1">Golgi apparatus membrane</location>
        <topology evidence="1">Single-pass membrane protein</topology>
    </subcellularLocation>
</comment>
<dbReference type="STRING" id="4537.A0A0E0ME79"/>
<dbReference type="InterPro" id="IPR006514">
    <property type="entry name" value="IRX15/GXM/AGM"/>
</dbReference>
<dbReference type="Proteomes" id="UP000026962">
    <property type="component" value="Chromosome 11"/>
</dbReference>
<dbReference type="GO" id="GO:0045492">
    <property type="term" value="P:xylan biosynthetic process"/>
    <property type="evidence" value="ECO:0007669"/>
    <property type="project" value="InterPro"/>
</dbReference>
<keyword evidence="2" id="KW-0812">Transmembrane</keyword>
<organism evidence="6">
    <name type="scientific">Oryza punctata</name>
    <name type="common">Red rice</name>
    <dbReference type="NCBI Taxonomy" id="4537"/>
    <lineage>
        <taxon>Eukaryota</taxon>
        <taxon>Viridiplantae</taxon>
        <taxon>Streptophyta</taxon>
        <taxon>Embryophyta</taxon>
        <taxon>Tracheophyta</taxon>
        <taxon>Spermatophyta</taxon>
        <taxon>Magnoliopsida</taxon>
        <taxon>Liliopsida</taxon>
        <taxon>Poales</taxon>
        <taxon>Poaceae</taxon>
        <taxon>BOP clade</taxon>
        <taxon>Oryzoideae</taxon>
        <taxon>Oryzeae</taxon>
        <taxon>Oryzinae</taxon>
        <taxon>Oryza</taxon>
    </lineage>
</organism>
<evidence type="ECO:0000256" key="2">
    <source>
        <dbReference type="ARBA" id="ARBA00022692"/>
    </source>
</evidence>
<name>A0A0E0ME79_ORYPU</name>
<dbReference type="NCBIfam" id="TIGR01627">
    <property type="entry name" value="A_thal_3515"/>
    <property type="match status" value="1"/>
</dbReference>
<accession>A0A0E0ME79</accession>
<keyword evidence="4" id="KW-0472">Membrane</keyword>
<evidence type="ECO:0000256" key="3">
    <source>
        <dbReference type="ARBA" id="ARBA00022989"/>
    </source>
</evidence>
<keyword evidence="7" id="KW-1185">Reference proteome</keyword>
<proteinExistence type="predicted"/>
<dbReference type="AlphaFoldDB" id="A0A0E0ME79"/>
<evidence type="ECO:0000313" key="7">
    <source>
        <dbReference type="Proteomes" id="UP000026962"/>
    </source>
</evidence>
<dbReference type="HOGENOM" id="CLU_053427_0_0_1"/>
<evidence type="ECO:0000256" key="1">
    <source>
        <dbReference type="ARBA" id="ARBA00004194"/>
    </source>
</evidence>
<sequence length="338" mass="35857">MASPMHARRAKLKSQLVSAKAKLKHHVTPRRLLLLSAASASAFLLLLTLRTLSAAANTSRAASSPAPVVLHHRSQHQQQQQHRDDQCDRVPGGVAEALVHYATSNATASAWRRTAEEVAATARVVSRRAPCNLLVFGLGHGAALWAALNHGGRTVFLEEDDALVSGVADARQNPASLALAIEAHRVAYLASAADADELLALRDSEHCTGAAAATQLSPGHFDRSPCKLAVRGLPSAFYEAEWDVIVVDAPPPKTTTTEAPAAGMIGAIYTAAVAARARRPAAESGGETDTDVVVHDVDQPVQDRFSTAFLCGGYLKEEVGNLRRFAIPSHKEGMPFCP</sequence>
<dbReference type="EnsemblPlants" id="OPUNC11G07780.1">
    <property type="protein sequence ID" value="OPUNC11G07780.1"/>
    <property type="gene ID" value="OPUNC11G07780"/>
</dbReference>
<dbReference type="eggNOG" id="ENOG502QST5">
    <property type="taxonomic scope" value="Eukaryota"/>
</dbReference>
<evidence type="ECO:0000313" key="6">
    <source>
        <dbReference type="EnsemblPlants" id="OPUNC11G07780.1"/>
    </source>
</evidence>
<dbReference type="OMA" id="NSSDCAG"/>
<dbReference type="Pfam" id="PF21729">
    <property type="entry name" value="IRX15_IRX15L_GXM"/>
    <property type="match status" value="1"/>
</dbReference>
<feature type="region of interest" description="Disordered" evidence="5">
    <location>
        <begin position="63"/>
        <end position="87"/>
    </location>
</feature>
<evidence type="ECO:0000256" key="5">
    <source>
        <dbReference type="SAM" id="MobiDB-lite"/>
    </source>
</evidence>
<keyword evidence="3" id="KW-1133">Transmembrane helix</keyword>